<evidence type="ECO:0000256" key="6">
    <source>
        <dbReference type="SAM" id="Coils"/>
    </source>
</evidence>
<dbReference type="GO" id="GO:0004497">
    <property type="term" value="F:monooxygenase activity"/>
    <property type="evidence" value="ECO:0007669"/>
    <property type="project" value="InterPro"/>
</dbReference>
<dbReference type="GO" id="GO:0005506">
    <property type="term" value="F:iron ion binding"/>
    <property type="evidence" value="ECO:0007669"/>
    <property type="project" value="InterPro"/>
</dbReference>
<keyword evidence="7" id="KW-0812">Transmembrane</keyword>
<keyword evidence="7" id="KW-0472">Membrane</keyword>
<accession>A0A329SC78</accession>
<dbReference type="Pfam" id="PF00067">
    <property type="entry name" value="p450"/>
    <property type="match status" value="1"/>
</dbReference>
<dbReference type="PRINTS" id="PR00463">
    <property type="entry name" value="EP450I"/>
</dbReference>
<evidence type="ECO:0000256" key="7">
    <source>
        <dbReference type="SAM" id="Phobius"/>
    </source>
</evidence>
<dbReference type="PRINTS" id="PR00385">
    <property type="entry name" value="P450"/>
</dbReference>
<protein>
    <submittedName>
        <fullName evidence="12">Uncharacterized protein</fullName>
    </submittedName>
</protein>
<dbReference type="Proteomes" id="UP000735874">
    <property type="component" value="Unassembled WGS sequence"/>
</dbReference>
<evidence type="ECO:0000256" key="3">
    <source>
        <dbReference type="ARBA" id="ARBA00023002"/>
    </source>
</evidence>
<keyword evidence="7" id="KW-1133">Transmembrane helix</keyword>
<proteinExistence type="inferred from homology"/>
<keyword evidence="5" id="KW-0349">Heme</keyword>
<keyword evidence="3" id="KW-0560">Oxidoreductase</keyword>
<name>A0A329SC78_9STRA</name>
<dbReference type="PROSITE" id="PS51257">
    <property type="entry name" value="PROKAR_LIPOPROTEIN"/>
    <property type="match status" value="1"/>
</dbReference>
<keyword evidence="4 5" id="KW-0408">Iron</keyword>
<gene>
    <name evidence="12" type="ORF">PC110_g10097</name>
    <name evidence="8" type="ORF">PC113_g9944</name>
    <name evidence="9" type="ORF">PC117_g5086</name>
    <name evidence="10" type="ORF">PC118_g14414</name>
    <name evidence="11" type="ORF">PC129_g12101</name>
</gene>
<keyword evidence="13" id="KW-1185">Reference proteome</keyword>
<dbReference type="STRING" id="29920.A0A329SC78"/>
<dbReference type="Gene3D" id="1.10.630.10">
    <property type="entry name" value="Cytochrome P450"/>
    <property type="match status" value="1"/>
</dbReference>
<dbReference type="InterPro" id="IPR001128">
    <property type="entry name" value="Cyt_P450"/>
</dbReference>
<reference evidence="12 13" key="1">
    <citation type="submission" date="2018-01" db="EMBL/GenBank/DDBJ databases">
        <title>Draft genome of the strawberry crown rot pathogen Phytophthora cactorum.</title>
        <authorList>
            <person name="Armitage A.D."/>
            <person name="Lysoe E."/>
            <person name="Nellist C.F."/>
            <person name="Harrison R.J."/>
            <person name="Brurberg M.B."/>
        </authorList>
    </citation>
    <scope>NUCLEOTIDE SEQUENCE [LARGE SCALE GENOMIC DNA]</scope>
    <source>
        <strain evidence="12 13">10300</strain>
    </source>
</reference>
<keyword evidence="2 5" id="KW-0479">Metal-binding</keyword>
<dbReference type="EMBL" id="MJFZ01000233">
    <property type="protein sequence ID" value="RAW33576.1"/>
    <property type="molecule type" value="Genomic_DNA"/>
</dbReference>
<dbReference type="AlphaFoldDB" id="A0A329SC78"/>
<dbReference type="InterPro" id="IPR036396">
    <property type="entry name" value="Cyt_P450_sf"/>
</dbReference>
<keyword evidence="6" id="KW-0175">Coiled coil</keyword>
<evidence type="ECO:0000313" key="11">
    <source>
        <dbReference type="EMBL" id="KAG3217056.1"/>
    </source>
</evidence>
<dbReference type="EMBL" id="RCMK01000086">
    <property type="protein sequence ID" value="KAG2949623.1"/>
    <property type="molecule type" value="Genomic_DNA"/>
</dbReference>
<dbReference type="PANTHER" id="PTHR24296">
    <property type="entry name" value="CYTOCHROME P450"/>
    <property type="match status" value="1"/>
</dbReference>
<evidence type="ECO:0000313" key="8">
    <source>
        <dbReference type="EMBL" id="KAG2858272.1"/>
    </source>
</evidence>
<dbReference type="GO" id="GO:0016705">
    <property type="term" value="F:oxidoreductase activity, acting on paired donors, with incorporation or reduction of molecular oxygen"/>
    <property type="evidence" value="ECO:0007669"/>
    <property type="project" value="InterPro"/>
</dbReference>
<evidence type="ECO:0000256" key="5">
    <source>
        <dbReference type="PIRSR" id="PIRSR602401-1"/>
    </source>
</evidence>
<organism evidence="12 13">
    <name type="scientific">Phytophthora cactorum</name>
    <dbReference type="NCBI Taxonomy" id="29920"/>
    <lineage>
        <taxon>Eukaryota</taxon>
        <taxon>Sar</taxon>
        <taxon>Stramenopiles</taxon>
        <taxon>Oomycota</taxon>
        <taxon>Peronosporomycetes</taxon>
        <taxon>Peronosporales</taxon>
        <taxon>Peronosporaceae</taxon>
        <taxon>Phytophthora</taxon>
    </lineage>
</organism>
<feature type="binding site" description="axial binding residue" evidence="5">
    <location>
        <position position="521"/>
    </location>
    <ligand>
        <name>heme</name>
        <dbReference type="ChEBI" id="CHEBI:30413"/>
    </ligand>
    <ligandPart>
        <name>Fe</name>
        <dbReference type="ChEBI" id="CHEBI:18248"/>
    </ligandPart>
</feature>
<evidence type="ECO:0000313" key="12">
    <source>
        <dbReference type="EMBL" id="RAW33576.1"/>
    </source>
</evidence>
<evidence type="ECO:0000256" key="1">
    <source>
        <dbReference type="ARBA" id="ARBA00010617"/>
    </source>
</evidence>
<dbReference type="GO" id="GO:0020037">
    <property type="term" value="F:heme binding"/>
    <property type="evidence" value="ECO:0007669"/>
    <property type="project" value="InterPro"/>
</dbReference>
<dbReference type="EMBL" id="RCMV01000446">
    <property type="protein sequence ID" value="KAG3217056.1"/>
    <property type="molecule type" value="Genomic_DNA"/>
</dbReference>
<sequence>MALIRTDISLAPSNPNDRRLVCISQFLVACGAFSDFRRGKYVEMMPSSLLNARGLVSISPGPLLGSTLALVVFWAMRQSQQRRLSWTSVPLPPRGYQHLPSASIAQTLIRVGMPAEQSTEDSAAFYDWVFATTTRFHGKPWLLHHPGRPDVLVVSSPLALEDIQRTFAVQFEKVDNEAEGLAHDAHGGAIAQVYSGHTRPSVTIQRQRAVSVLGSPALRQQASVLTKLHVGSLLRILGSNNAMDMTKLMRQFSMEVFAELGFGLQLGALRSSNGESIKFEKAVDDVQERVAERASRSAVVWKLQRLLDVGSEAALSRSVDVVKSVTLEAVEAKRKRHRSDSGCESPIAGSRVDMLDLLLGQKCSSKSSRDPEFLAEFVLSLVVAARDSMAHTLTKCLQCLAQHPEEQEKLLCELKQAEEEGKDLQSVVRLDAVVKETLRLYPAKPFIRRRARLNTVLSDGTFVAAGTEVVMDLYTMARRENVWGPNSAQFRPQRWIDAASGRLRPVSSYKFNAFLGGPRACIGADIALAEIKTVIASVVTKVQLDAIEDDQRERLARGVQCDEAVRLQVRRRGSNPPGQFS</sequence>
<evidence type="ECO:0000313" key="13">
    <source>
        <dbReference type="Proteomes" id="UP000251314"/>
    </source>
</evidence>
<dbReference type="SUPFAM" id="SSF48264">
    <property type="entry name" value="Cytochrome P450"/>
    <property type="match status" value="1"/>
</dbReference>
<dbReference type="EMBL" id="RCMG01000258">
    <property type="protein sequence ID" value="KAG2858272.1"/>
    <property type="molecule type" value="Genomic_DNA"/>
</dbReference>
<dbReference type="Proteomes" id="UP000697107">
    <property type="component" value="Unassembled WGS sequence"/>
</dbReference>
<dbReference type="OrthoDB" id="1470350at2759"/>
<comment type="similarity">
    <text evidence="1">Belongs to the cytochrome P450 family.</text>
</comment>
<evidence type="ECO:0000313" key="9">
    <source>
        <dbReference type="EMBL" id="KAG2949623.1"/>
    </source>
</evidence>
<dbReference type="VEuPathDB" id="FungiDB:PC110_g10097"/>
<comment type="caution">
    <text evidence="12">The sequence shown here is derived from an EMBL/GenBank/DDBJ whole genome shotgun (WGS) entry which is preliminary data.</text>
</comment>
<evidence type="ECO:0000256" key="2">
    <source>
        <dbReference type="ARBA" id="ARBA00022723"/>
    </source>
</evidence>
<dbReference type="Proteomes" id="UP000760860">
    <property type="component" value="Unassembled WGS sequence"/>
</dbReference>
<dbReference type="EMBL" id="RCML01000523">
    <property type="protein sequence ID" value="KAG2974633.1"/>
    <property type="molecule type" value="Genomic_DNA"/>
</dbReference>
<dbReference type="Proteomes" id="UP000736787">
    <property type="component" value="Unassembled WGS sequence"/>
</dbReference>
<feature type="transmembrane region" description="Helical" evidence="7">
    <location>
        <begin position="56"/>
        <end position="76"/>
    </location>
</feature>
<dbReference type="Proteomes" id="UP000251314">
    <property type="component" value="Unassembled WGS sequence"/>
</dbReference>
<evidence type="ECO:0000313" key="10">
    <source>
        <dbReference type="EMBL" id="KAG2974633.1"/>
    </source>
</evidence>
<reference evidence="8" key="2">
    <citation type="submission" date="2018-10" db="EMBL/GenBank/DDBJ databases">
        <title>Effector identification in a new, highly contiguous assembly of the strawberry crown rot pathogen Phytophthora cactorum.</title>
        <authorList>
            <person name="Armitage A.D."/>
            <person name="Nellist C.F."/>
            <person name="Bates H."/>
            <person name="Vickerstaff R.J."/>
            <person name="Harrison R.J."/>
        </authorList>
    </citation>
    <scope>NUCLEOTIDE SEQUENCE</scope>
    <source>
        <strain evidence="8">15-7</strain>
        <strain evidence="9">4040</strain>
        <strain evidence="10">P415</strain>
        <strain evidence="11">P421</strain>
    </source>
</reference>
<feature type="coiled-coil region" evidence="6">
    <location>
        <begin position="400"/>
        <end position="427"/>
    </location>
</feature>
<evidence type="ECO:0000256" key="4">
    <source>
        <dbReference type="ARBA" id="ARBA00023004"/>
    </source>
</evidence>
<dbReference type="InterPro" id="IPR002401">
    <property type="entry name" value="Cyt_P450_E_grp-I"/>
</dbReference>
<comment type="cofactor">
    <cofactor evidence="5">
        <name>heme</name>
        <dbReference type="ChEBI" id="CHEBI:30413"/>
    </cofactor>
</comment>